<dbReference type="Proteomes" id="UP000821845">
    <property type="component" value="Chromosome 10"/>
</dbReference>
<proteinExistence type="predicted"/>
<evidence type="ECO:0000313" key="2">
    <source>
        <dbReference type="Proteomes" id="UP000821845"/>
    </source>
</evidence>
<reference evidence="1" key="1">
    <citation type="submission" date="2020-05" db="EMBL/GenBank/DDBJ databases">
        <title>Large-scale comparative analyses of tick genomes elucidate their genetic diversity and vector capacities.</title>
        <authorList>
            <person name="Jia N."/>
            <person name="Wang J."/>
            <person name="Shi W."/>
            <person name="Du L."/>
            <person name="Sun Y."/>
            <person name="Zhan W."/>
            <person name="Jiang J."/>
            <person name="Wang Q."/>
            <person name="Zhang B."/>
            <person name="Ji P."/>
            <person name="Sakyi L.B."/>
            <person name="Cui X."/>
            <person name="Yuan T."/>
            <person name="Jiang B."/>
            <person name="Yang W."/>
            <person name="Lam T.T.-Y."/>
            <person name="Chang Q."/>
            <person name="Ding S."/>
            <person name="Wang X."/>
            <person name="Zhu J."/>
            <person name="Ruan X."/>
            <person name="Zhao L."/>
            <person name="Wei J."/>
            <person name="Que T."/>
            <person name="Du C."/>
            <person name="Cheng J."/>
            <person name="Dai P."/>
            <person name="Han X."/>
            <person name="Huang E."/>
            <person name="Gao Y."/>
            <person name="Liu J."/>
            <person name="Shao H."/>
            <person name="Ye R."/>
            <person name="Li L."/>
            <person name="Wei W."/>
            <person name="Wang X."/>
            <person name="Wang C."/>
            <person name="Yang T."/>
            <person name="Huo Q."/>
            <person name="Li W."/>
            <person name="Guo W."/>
            <person name="Chen H."/>
            <person name="Zhou L."/>
            <person name="Ni X."/>
            <person name="Tian J."/>
            <person name="Zhou Y."/>
            <person name="Sheng Y."/>
            <person name="Liu T."/>
            <person name="Pan Y."/>
            <person name="Xia L."/>
            <person name="Li J."/>
            <person name="Zhao F."/>
            <person name="Cao W."/>
        </authorList>
    </citation>
    <scope>NUCLEOTIDE SEQUENCE</scope>
    <source>
        <strain evidence="1">Hyas-2018</strain>
    </source>
</reference>
<gene>
    <name evidence="1" type="ORF">HPB50_009229</name>
</gene>
<comment type="caution">
    <text evidence="1">The sequence shown here is derived from an EMBL/GenBank/DDBJ whole genome shotgun (WGS) entry which is preliminary data.</text>
</comment>
<keyword evidence="2" id="KW-1185">Reference proteome</keyword>
<name>A0ACB7T963_HYAAI</name>
<dbReference type="EMBL" id="CM023490">
    <property type="protein sequence ID" value="KAH6942678.1"/>
    <property type="molecule type" value="Genomic_DNA"/>
</dbReference>
<evidence type="ECO:0000313" key="1">
    <source>
        <dbReference type="EMBL" id="KAH6942678.1"/>
    </source>
</evidence>
<organism evidence="1 2">
    <name type="scientific">Hyalomma asiaticum</name>
    <name type="common">Tick</name>
    <dbReference type="NCBI Taxonomy" id="266040"/>
    <lineage>
        <taxon>Eukaryota</taxon>
        <taxon>Metazoa</taxon>
        <taxon>Ecdysozoa</taxon>
        <taxon>Arthropoda</taxon>
        <taxon>Chelicerata</taxon>
        <taxon>Arachnida</taxon>
        <taxon>Acari</taxon>
        <taxon>Parasitiformes</taxon>
        <taxon>Ixodida</taxon>
        <taxon>Ixodoidea</taxon>
        <taxon>Ixodidae</taxon>
        <taxon>Hyalomminae</taxon>
        <taxon>Hyalomma</taxon>
    </lineage>
</organism>
<protein>
    <submittedName>
        <fullName evidence="1">Uncharacterized protein</fullName>
    </submittedName>
</protein>
<accession>A0ACB7T963</accession>
<sequence>MNSTPNKPHRSQPCTTNLLSTSTCEEKQCCEPDGAANRQHSQQHHRQLQRQDKQADKRERTHKGTYHDNDFNKVND</sequence>